<keyword evidence="2" id="KW-1185">Reference proteome</keyword>
<accession>A0A6P1C1K3</accession>
<name>A0A6P1C1K3_9BRAD</name>
<reference evidence="1 2" key="1">
    <citation type="journal article" date="2020" name="Arch. Microbiol.">
        <title>Bradyrhizobium uaiense sp. nov., a new highly efficient cowpea symbiont.</title>
        <authorList>
            <person name="Cabral Michel D."/>
            <person name="Azarias Guimaraes A."/>
            <person name="Martins da Costa E."/>
            <person name="Soares de Carvalho T."/>
            <person name="Balsanelli E."/>
            <person name="Willems A."/>
            <person name="Maltempi de Souza E."/>
            <person name="de Souza Moreira F.M."/>
        </authorList>
    </citation>
    <scope>NUCLEOTIDE SEQUENCE [LARGE SCALE GENOMIC DNA]</scope>
    <source>
        <strain evidence="1 2">UFLA 03-164</strain>
    </source>
</reference>
<evidence type="ECO:0000313" key="1">
    <source>
        <dbReference type="EMBL" id="NEV03401.1"/>
    </source>
</evidence>
<dbReference type="EMBL" id="VKHP01001289">
    <property type="protein sequence ID" value="NEV03401.1"/>
    <property type="molecule type" value="Genomic_DNA"/>
</dbReference>
<sequence>MRTGRPKATLTISSDERTQLTAITRSRSLPAALTLRAKIVLAC</sequence>
<evidence type="ECO:0000313" key="2">
    <source>
        <dbReference type="Proteomes" id="UP000468531"/>
    </source>
</evidence>
<organism evidence="1 2">
    <name type="scientific">Bradyrhizobium uaiense</name>
    <dbReference type="NCBI Taxonomy" id="2594946"/>
    <lineage>
        <taxon>Bacteria</taxon>
        <taxon>Pseudomonadati</taxon>
        <taxon>Pseudomonadota</taxon>
        <taxon>Alphaproteobacteria</taxon>
        <taxon>Hyphomicrobiales</taxon>
        <taxon>Nitrobacteraceae</taxon>
        <taxon>Bradyrhizobium</taxon>
    </lineage>
</organism>
<protein>
    <submittedName>
        <fullName evidence="1">IS630 family transposase</fullName>
    </submittedName>
</protein>
<dbReference type="AlphaFoldDB" id="A0A6P1C1K3"/>
<gene>
    <name evidence="1" type="ORF">FNJ47_50085</name>
</gene>
<feature type="non-terminal residue" evidence="1">
    <location>
        <position position="43"/>
    </location>
</feature>
<proteinExistence type="predicted"/>
<comment type="caution">
    <text evidence="1">The sequence shown here is derived from an EMBL/GenBank/DDBJ whole genome shotgun (WGS) entry which is preliminary data.</text>
</comment>
<dbReference type="Proteomes" id="UP000468531">
    <property type="component" value="Unassembled WGS sequence"/>
</dbReference>